<evidence type="ECO:0000256" key="12">
    <source>
        <dbReference type="RuleBase" id="RU000442"/>
    </source>
</evidence>
<dbReference type="Gene3D" id="3.30.420.10">
    <property type="entry name" value="Ribonuclease H-like superfamily/Ribonuclease H"/>
    <property type="match status" value="1"/>
</dbReference>
<dbReference type="InterPro" id="IPR045846">
    <property type="entry name" value="POLBc_alpha"/>
</dbReference>
<dbReference type="GO" id="GO:0006273">
    <property type="term" value="P:lagging strand elongation"/>
    <property type="evidence" value="ECO:0007669"/>
    <property type="project" value="TreeGrafter"/>
</dbReference>
<feature type="domain" description="Zinc finger DNA-directed DNA polymerase family B alpha" evidence="16">
    <location>
        <begin position="1276"/>
        <end position="1456"/>
    </location>
</feature>
<dbReference type="Pfam" id="PF00136">
    <property type="entry name" value="DNA_pol_B"/>
    <property type="match status" value="1"/>
</dbReference>
<dbReference type="InterPro" id="IPR038256">
    <property type="entry name" value="Pol_alpha_znc_sf"/>
</dbReference>
<dbReference type="GO" id="GO:0000166">
    <property type="term" value="F:nucleotide binding"/>
    <property type="evidence" value="ECO:0007669"/>
    <property type="project" value="InterPro"/>
</dbReference>
<dbReference type="Pfam" id="PF03104">
    <property type="entry name" value="DNA_pol_B_exo1"/>
    <property type="match status" value="1"/>
</dbReference>
<dbReference type="InterPro" id="IPR042087">
    <property type="entry name" value="DNA_pol_B_thumb"/>
</dbReference>
<evidence type="ECO:0000256" key="2">
    <source>
        <dbReference type="ARBA" id="ARBA00005755"/>
    </source>
</evidence>
<dbReference type="EMBL" id="KL363214">
    <property type="protein sequence ID" value="KFD53683.1"/>
    <property type="molecule type" value="Genomic_DNA"/>
</dbReference>
<dbReference type="InterPro" id="IPR015088">
    <property type="entry name" value="Znf_DNA-dir_DNA_pol_B_alpha"/>
</dbReference>
<dbReference type="Gene3D" id="1.10.132.60">
    <property type="entry name" value="DNA polymerase family B, C-terminal domain"/>
    <property type="match status" value="1"/>
</dbReference>
<dbReference type="Gene3D" id="2.40.50.730">
    <property type="match status" value="1"/>
</dbReference>
<feature type="compositionally biased region" description="Polar residues" evidence="13">
    <location>
        <begin position="218"/>
        <end position="228"/>
    </location>
</feature>
<feature type="compositionally biased region" description="Basic and acidic residues" evidence="13">
    <location>
        <begin position="229"/>
        <end position="238"/>
    </location>
</feature>
<dbReference type="SUPFAM" id="SSF56672">
    <property type="entry name" value="DNA/RNA polymerases"/>
    <property type="match status" value="1"/>
</dbReference>
<keyword evidence="9 12" id="KW-0239">DNA-directed DNA polymerase</keyword>
<evidence type="ECO:0000259" key="16">
    <source>
        <dbReference type="Pfam" id="PF08996"/>
    </source>
</evidence>
<keyword evidence="4 12" id="KW-0548">Nucleotidyltransferase</keyword>
<evidence type="ECO:0000256" key="4">
    <source>
        <dbReference type="ARBA" id="ARBA00022695"/>
    </source>
</evidence>
<reference evidence="17 18" key="1">
    <citation type="journal article" date="2014" name="Nat. Genet.">
        <title>Genome and transcriptome of the porcine whipworm Trichuris suis.</title>
        <authorList>
            <person name="Jex A.R."/>
            <person name="Nejsum P."/>
            <person name="Schwarz E.M."/>
            <person name="Hu L."/>
            <person name="Young N.D."/>
            <person name="Hall R.S."/>
            <person name="Korhonen P.K."/>
            <person name="Liao S."/>
            <person name="Thamsborg S."/>
            <person name="Xia J."/>
            <person name="Xu P."/>
            <person name="Wang S."/>
            <person name="Scheerlinck J.P."/>
            <person name="Hofmann A."/>
            <person name="Sternberg P.W."/>
            <person name="Wang J."/>
            <person name="Gasser R.B."/>
        </authorList>
    </citation>
    <scope>NUCLEOTIDE SEQUENCE [LARGE SCALE GENOMIC DNA]</scope>
    <source>
        <strain evidence="17">DCEP-RM93M</strain>
    </source>
</reference>
<dbReference type="PANTHER" id="PTHR45861">
    <property type="entry name" value="DNA POLYMERASE ALPHA CATALYTIC SUBUNIT"/>
    <property type="match status" value="1"/>
</dbReference>
<keyword evidence="11" id="KW-0539">Nucleus</keyword>
<proteinExistence type="inferred from homology"/>
<evidence type="ECO:0000259" key="15">
    <source>
        <dbReference type="Pfam" id="PF03104"/>
    </source>
</evidence>
<evidence type="ECO:0000256" key="6">
    <source>
        <dbReference type="ARBA" id="ARBA00022723"/>
    </source>
</evidence>
<dbReference type="InterPro" id="IPR006172">
    <property type="entry name" value="DNA-dir_DNA_pol_B"/>
</dbReference>
<dbReference type="Pfam" id="PF08996">
    <property type="entry name" value="zf-DNA_Pol"/>
    <property type="match status" value="1"/>
</dbReference>
<dbReference type="SUPFAM" id="SSF53098">
    <property type="entry name" value="Ribonuclease H-like"/>
    <property type="match status" value="1"/>
</dbReference>
<feature type="compositionally biased region" description="Basic and acidic residues" evidence="13">
    <location>
        <begin position="87"/>
        <end position="98"/>
    </location>
</feature>
<organism evidence="17 18">
    <name type="scientific">Trichuris suis</name>
    <name type="common">pig whipworm</name>
    <dbReference type="NCBI Taxonomy" id="68888"/>
    <lineage>
        <taxon>Eukaryota</taxon>
        <taxon>Metazoa</taxon>
        <taxon>Ecdysozoa</taxon>
        <taxon>Nematoda</taxon>
        <taxon>Enoplea</taxon>
        <taxon>Dorylaimia</taxon>
        <taxon>Trichinellida</taxon>
        <taxon>Trichuridae</taxon>
        <taxon>Trichuris</taxon>
    </lineage>
</organism>
<dbReference type="PROSITE" id="PS00116">
    <property type="entry name" value="DNA_POLYMERASE_B"/>
    <property type="match status" value="1"/>
</dbReference>
<evidence type="ECO:0000256" key="11">
    <source>
        <dbReference type="ARBA" id="ARBA00023242"/>
    </source>
</evidence>
<dbReference type="GO" id="GO:1902975">
    <property type="term" value="P:mitotic DNA replication initiation"/>
    <property type="evidence" value="ECO:0007669"/>
    <property type="project" value="InterPro"/>
</dbReference>
<keyword evidence="5 12" id="KW-0235">DNA replication</keyword>
<keyword evidence="8" id="KW-0862">Zinc</keyword>
<evidence type="ECO:0000256" key="13">
    <source>
        <dbReference type="SAM" id="MobiDB-lite"/>
    </source>
</evidence>
<feature type="domain" description="DNA-directed DNA polymerase family B exonuclease" evidence="15">
    <location>
        <begin position="502"/>
        <end position="731"/>
    </location>
</feature>
<feature type="region of interest" description="Disordered" evidence="13">
    <location>
        <begin position="196"/>
        <end position="238"/>
    </location>
</feature>
<feature type="compositionally biased region" description="Polar residues" evidence="13">
    <location>
        <begin position="196"/>
        <end position="206"/>
    </location>
</feature>
<keyword evidence="7" id="KW-0863">Zinc-finger</keyword>
<dbReference type="NCBIfam" id="TIGR00592">
    <property type="entry name" value="pol2"/>
    <property type="match status" value="1"/>
</dbReference>
<name>A0A085M8Y7_9BILA</name>
<dbReference type="Gene3D" id="1.10.3200.20">
    <property type="entry name" value="DNA Polymerase alpha, zinc finger"/>
    <property type="match status" value="1"/>
</dbReference>
<dbReference type="Gene3D" id="3.30.70.2820">
    <property type="match status" value="1"/>
</dbReference>
<evidence type="ECO:0000256" key="5">
    <source>
        <dbReference type="ARBA" id="ARBA00022705"/>
    </source>
</evidence>
<dbReference type="Proteomes" id="UP000030764">
    <property type="component" value="Unassembled WGS sequence"/>
</dbReference>
<dbReference type="InterPro" id="IPR006134">
    <property type="entry name" value="DNA-dir_DNA_pol_B_multi_dom"/>
</dbReference>
<dbReference type="InterPro" id="IPR023211">
    <property type="entry name" value="DNA_pol_palm_dom_sf"/>
</dbReference>
<keyword evidence="3 12" id="KW-0808">Transferase</keyword>
<protein>
    <recommendedName>
        <fullName evidence="12">DNA polymerase</fullName>
        <ecNumber evidence="12">2.7.7.7</ecNumber>
    </recommendedName>
</protein>
<dbReference type="GO" id="GO:0003697">
    <property type="term" value="F:single-stranded DNA binding"/>
    <property type="evidence" value="ECO:0007669"/>
    <property type="project" value="TreeGrafter"/>
</dbReference>
<feature type="domain" description="DNA-directed DNA polymerase family B multifunctional" evidence="14">
    <location>
        <begin position="798"/>
        <end position="1231"/>
    </location>
</feature>
<comment type="catalytic activity">
    <reaction evidence="12">
        <text>DNA(n) + a 2'-deoxyribonucleoside 5'-triphosphate = DNA(n+1) + diphosphate</text>
        <dbReference type="Rhea" id="RHEA:22508"/>
        <dbReference type="Rhea" id="RHEA-COMP:17339"/>
        <dbReference type="Rhea" id="RHEA-COMP:17340"/>
        <dbReference type="ChEBI" id="CHEBI:33019"/>
        <dbReference type="ChEBI" id="CHEBI:61560"/>
        <dbReference type="ChEBI" id="CHEBI:173112"/>
        <dbReference type="EC" id="2.7.7.7"/>
    </reaction>
</comment>
<dbReference type="InterPro" id="IPR036397">
    <property type="entry name" value="RNaseH_sf"/>
</dbReference>
<dbReference type="CDD" id="cd05776">
    <property type="entry name" value="DNA_polB_alpha_exo"/>
    <property type="match status" value="1"/>
</dbReference>
<dbReference type="InterPro" id="IPR006133">
    <property type="entry name" value="DNA-dir_DNA_pol_B_exonuc"/>
</dbReference>
<dbReference type="GO" id="GO:0006272">
    <property type="term" value="P:leading strand elongation"/>
    <property type="evidence" value="ECO:0007669"/>
    <property type="project" value="TreeGrafter"/>
</dbReference>
<evidence type="ECO:0000256" key="7">
    <source>
        <dbReference type="ARBA" id="ARBA00022771"/>
    </source>
</evidence>
<keyword evidence="18" id="KW-1185">Reference proteome</keyword>
<dbReference type="PANTHER" id="PTHR45861:SF1">
    <property type="entry name" value="DNA POLYMERASE ALPHA CATALYTIC SUBUNIT"/>
    <property type="match status" value="1"/>
</dbReference>
<evidence type="ECO:0000256" key="9">
    <source>
        <dbReference type="ARBA" id="ARBA00022932"/>
    </source>
</evidence>
<dbReference type="GO" id="GO:0005658">
    <property type="term" value="C:alpha DNA polymerase:primase complex"/>
    <property type="evidence" value="ECO:0007669"/>
    <property type="project" value="TreeGrafter"/>
</dbReference>
<evidence type="ECO:0000256" key="10">
    <source>
        <dbReference type="ARBA" id="ARBA00023125"/>
    </source>
</evidence>
<dbReference type="PRINTS" id="PR00106">
    <property type="entry name" value="DNAPOLB"/>
</dbReference>
<dbReference type="FunFam" id="1.10.132.60:FF:000004">
    <property type="entry name" value="DNA polymerase"/>
    <property type="match status" value="1"/>
</dbReference>
<evidence type="ECO:0000256" key="8">
    <source>
        <dbReference type="ARBA" id="ARBA00022833"/>
    </source>
</evidence>
<evidence type="ECO:0000256" key="3">
    <source>
        <dbReference type="ARBA" id="ARBA00022679"/>
    </source>
</evidence>
<dbReference type="GO" id="GO:0008270">
    <property type="term" value="F:zinc ion binding"/>
    <property type="evidence" value="ECO:0007669"/>
    <property type="project" value="UniProtKB-KW"/>
</dbReference>
<evidence type="ECO:0000313" key="17">
    <source>
        <dbReference type="EMBL" id="KFD53683.1"/>
    </source>
</evidence>
<dbReference type="EC" id="2.7.7.7" evidence="12"/>
<feature type="region of interest" description="Disordered" evidence="13">
    <location>
        <begin position="72"/>
        <end position="126"/>
    </location>
</feature>
<feature type="compositionally biased region" description="Acidic residues" evidence="13">
    <location>
        <begin position="75"/>
        <end position="86"/>
    </location>
</feature>
<evidence type="ECO:0000259" key="14">
    <source>
        <dbReference type="Pfam" id="PF00136"/>
    </source>
</evidence>
<dbReference type="Gene3D" id="3.90.1600.10">
    <property type="entry name" value="Palm domain of DNA polymerase"/>
    <property type="match status" value="2"/>
</dbReference>
<comment type="similarity">
    <text evidence="2 12">Belongs to the DNA polymerase type-B family.</text>
</comment>
<accession>A0A085M8Y7</accession>
<comment type="subcellular location">
    <subcellularLocation>
        <location evidence="1">Nucleus</location>
    </subcellularLocation>
</comment>
<feature type="region of interest" description="Disordered" evidence="13">
    <location>
        <begin position="1"/>
        <end position="20"/>
    </location>
</feature>
<dbReference type="InterPro" id="IPR017964">
    <property type="entry name" value="DNA-dir_DNA_pol_B_CS"/>
</dbReference>
<sequence length="1463" mass="165324">MSGDEQPRRSGKQRDSRKAALEKLMEAKKQGTKNRYNPDEYESDYELMDEDEYKEWKKAEKYDSFIVDGVYADSENSEESSSEDEEKICAGRKSDKSKILGQKRRLGPNPLAKAFQKAKPKKIDYNLDNDPVYNQLLEEIDDLYEKNEDNHDAISGDSFNKQRANSSVYGTFAPNREFSSAENNQVSKTFLQHSKRTSSCSFSPTSPQKPPSAKSYRFSESNNSNTQCTHKDEDKGTQLSRELHLSDVGFGGVTIDMLGSDFEDSLPGIQKNAQSSATAQMEEAAAGCTEFRAIDFDDDSGKMSNQPMAPPAVSVGLTATPKPIATLLPLATKEKIESPLILPEMGDLLDYEGAASESVLLEDVATMTDDRSTVELHYFDAIEEPIKNPGCVFLFGKVFNKKSETWTNCCVTVANILRRIWLLPREIEGQPCNFQQVYEEVSALMERMRVPEFKVKKVTKKFWLCSGDLPNEADYLELRYPFSFPPLDPSLSGTTYSAIVGESSSALELLLLERGLKGPRPIQISDPDVTRSRKTWCALELTAMPSDLVPSAPSATPPLSVLVLNFVTMLSAKTRQNELVLVCMMTNDCVEIDKEDPTSQAWQHFCILTRGSDSILPPDFKSHLLKQSLTTVIVVPNERALLNLVLAKLQKLNPDVILGHDLIDFGLFHLIQRINHYKVPNWSRLSRVRRSLIPKLVHTKAALRDLVAGRLLCDIKTMAMEFIRAKGYSLQDLASHVLDEHWEPIEPEGVKPCFRDSEQLLHLIKKCLAEGFVSWRICQKLRFLQLSMEITRVVGGIMSKTMMGGRAERTDYLLLHAFNSLGYVYPEKQSKKWKTKTELDDLEDGLFERKKASYTGGLVLEPRKGFYDKYILLLDFNSLYPSIIQEYNICFTTVDTKPKAGGDWIPSLPDSSIPTGVLPCEIKRLVQSRRQVKQLMNSSCSPELWQQYNIRQQALKITANSVYGCLGFGASRFYAKPLAALVTSKGREILIETKDVVEKLGLEVVYGDTDSLMIKTNSSNLDEVLALGKKVKTEVNKRYRLLELDIDGVYKKLLLLKKKKYAALAVEQGPDGQWTVKKELKGLDIVRRDWSEVAVMAGKRVVDQILSDLQVDDMLDNIMSYLSELATAIRNSSLPLEAYVIHKQLTKNPADYLDKTGQPHAAVALRMNSLGHHFQHGDVIDYVICLDGTSNPATKRAYHLKEVQAQSLSIDVKYYLSQQVYPVVARLCEPIEGADVVRLAECLGLDPSFCHRHISAGIEDKAQDVFASSRLIDVSSCTPFRYTCPEVECGRLVEINGVFQGQGSKLQLSLASCPGENCNFSPLSRAKYLKDILRLEIRKFINKYYEGWLVCDDISCGYRTRRMSNWLNSAGQPYCLKCRLGYLSREYSERALYNQLYYYQRLFDFHDASMRLPIEGRRVALAMPRHYQNAYNELKSVADHFLRMNAYGVVNLHEMFQCMLVNE</sequence>
<dbReference type="GO" id="GO:0003887">
    <property type="term" value="F:DNA-directed DNA polymerase activity"/>
    <property type="evidence" value="ECO:0007669"/>
    <property type="project" value="UniProtKB-KW"/>
</dbReference>
<dbReference type="SMART" id="SM00486">
    <property type="entry name" value="POLBc"/>
    <property type="match status" value="1"/>
</dbReference>
<dbReference type="InterPro" id="IPR043502">
    <property type="entry name" value="DNA/RNA_pol_sf"/>
</dbReference>
<dbReference type="GO" id="GO:0003688">
    <property type="term" value="F:DNA replication origin binding"/>
    <property type="evidence" value="ECO:0007669"/>
    <property type="project" value="TreeGrafter"/>
</dbReference>
<evidence type="ECO:0000313" key="18">
    <source>
        <dbReference type="Proteomes" id="UP000030764"/>
    </source>
</evidence>
<gene>
    <name evidence="17" type="ORF">M513_05388</name>
</gene>
<evidence type="ECO:0000256" key="1">
    <source>
        <dbReference type="ARBA" id="ARBA00004123"/>
    </source>
</evidence>
<dbReference type="GO" id="GO:0003682">
    <property type="term" value="F:chromatin binding"/>
    <property type="evidence" value="ECO:0007669"/>
    <property type="project" value="TreeGrafter"/>
</dbReference>
<dbReference type="CDD" id="cd05532">
    <property type="entry name" value="POLBc_alpha"/>
    <property type="match status" value="1"/>
</dbReference>
<dbReference type="InterPro" id="IPR012337">
    <property type="entry name" value="RNaseH-like_sf"/>
</dbReference>
<keyword evidence="6" id="KW-0479">Metal-binding</keyword>
<keyword evidence="10 12" id="KW-0238">DNA-binding</keyword>